<dbReference type="RefSeq" id="WP_310054622.1">
    <property type="nucleotide sequence ID" value="NZ_JAVDVW010000002.1"/>
</dbReference>
<organism evidence="6 7">
    <name type="scientific">Agrilutibacter niabensis</name>
    <dbReference type="NCBI Taxonomy" id="380628"/>
    <lineage>
        <taxon>Bacteria</taxon>
        <taxon>Pseudomonadati</taxon>
        <taxon>Pseudomonadota</taxon>
        <taxon>Gammaproteobacteria</taxon>
        <taxon>Lysobacterales</taxon>
        <taxon>Lysobacteraceae</taxon>
        <taxon>Agrilutibacter</taxon>
    </lineage>
</organism>
<dbReference type="PROSITE" id="PS50887">
    <property type="entry name" value="GGDEF"/>
    <property type="match status" value="1"/>
</dbReference>
<dbReference type="EMBL" id="JAVDVW010000002">
    <property type="protein sequence ID" value="MDR7100069.1"/>
    <property type="molecule type" value="Genomic_DNA"/>
</dbReference>
<dbReference type="Pfam" id="PF00990">
    <property type="entry name" value="GGDEF"/>
    <property type="match status" value="1"/>
</dbReference>
<keyword evidence="7" id="KW-1185">Reference proteome</keyword>
<evidence type="ECO:0000256" key="1">
    <source>
        <dbReference type="ARBA" id="ARBA00012528"/>
    </source>
</evidence>
<feature type="transmembrane region" description="Helical" evidence="3">
    <location>
        <begin position="390"/>
        <end position="407"/>
    </location>
</feature>
<keyword evidence="4" id="KW-0732">Signal</keyword>
<comment type="catalytic activity">
    <reaction evidence="2">
        <text>2 GTP = 3',3'-c-di-GMP + 2 diphosphate</text>
        <dbReference type="Rhea" id="RHEA:24898"/>
        <dbReference type="ChEBI" id="CHEBI:33019"/>
        <dbReference type="ChEBI" id="CHEBI:37565"/>
        <dbReference type="ChEBI" id="CHEBI:58805"/>
        <dbReference type="EC" id="2.7.7.65"/>
    </reaction>
</comment>
<evidence type="ECO:0000313" key="7">
    <source>
        <dbReference type="Proteomes" id="UP001267878"/>
    </source>
</evidence>
<dbReference type="SUPFAM" id="SSF55073">
    <property type="entry name" value="Nucleotide cyclase"/>
    <property type="match status" value="1"/>
</dbReference>
<dbReference type="InterPro" id="IPR000160">
    <property type="entry name" value="GGDEF_dom"/>
</dbReference>
<evidence type="ECO:0000256" key="4">
    <source>
        <dbReference type="SAM" id="SignalP"/>
    </source>
</evidence>
<evidence type="ECO:0000313" key="6">
    <source>
        <dbReference type="EMBL" id="MDR7100069.1"/>
    </source>
</evidence>
<dbReference type="PANTHER" id="PTHR45138">
    <property type="entry name" value="REGULATORY COMPONENTS OF SENSORY TRANSDUCTION SYSTEM"/>
    <property type="match status" value="1"/>
</dbReference>
<feature type="chain" id="PRO_5045528415" description="diguanylate cyclase" evidence="4">
    <location>
        <begin position="26"/>
        <end position="596"/>
    </location>
</feature>
<dbReference type="Proteomes" id="UP001267878">
    <property type="component" value="Unassembled WGS sequence"/>
</dbReference>
<proteinExistence type="predicted"/>
<dbReference type="InterPro" id="IPR029787">
    <property type="entry name" value="Nucleotide_cyclase"/>
</dbReference>
<dbReference type="InterPro" id="IPR050469">
    <property type="entry name" value="Diguanylate_Cyclase"/>
</dbReference>
<dbReference type="CDD" id="cd01949">
    <property type="entry name" value="GGDEF"/>
    <property type="match status" value="1"/>
</dbReference>
<evidence type="ECO:0000259" key="5">
    <source>
        <dbReference type="PROSITE" id="PS50887"/>
    </source>
</evidence>
<keyword evidence="3" id="KW-0472">Membrane</keyword>
<dbReference type="PANTHER" id="PTHR45138:SF9">
    <property type="entry name" value="DIGUANYLATE CYCLASE DGCM-RELATED"/>
    <property type="match status" value="1"/>
</dbReference>
<feature type="domain" description="GGDEF" evidence="5">
    <location>
        <begin position="450"/>
        <end position="584"/>
    </location>
</feature>
<name>A0ABU1VRE8_9GAMM</name>
<keyword evidence="3" id="KW-1133">Transmembrane helix</keyword>
<comment type="caution">
    <text evidence="6">The sequence shown here is derived from an EMBL/GenBank/DDBJ whole genome shotgun (WGS) entry which is preliminary data.</text>
</comment>
<protein>
    <recommendedName>
        <fullName evidence="1">diguanylate cyclase</fullName>
        <ecNumber evidence="1">2.7.7.65</ecNumber>
    </recommendedName>
</protein>
<evidence type="ECO:0000256" key="3">
    <source>
        <dbReference type="SAM" id="Phobius"/>
    </source>
</evidence>
<sequence length="596" mass="66033">MKQRKVQKGLLAIALFALLPLSAMASDIEALLQKAESVRSTDPKAFAAALTGLDEIKASATPRQLRQLRLLKAYQKGITGNYDGATKDALAVLDEAPEVSLQFRAALLVANLAAITRDFSLGLRELEKALSLADQVPETELRHQGYLVAAVIYNQYGQFALGQHYAERLLAQGSSPRNQCIAHQLRVEALYGLNAPDDEAGINDAIAACNGQHETIPANLLRGYLARRWAADGKTSQAIDLLESHLPEIKATKYPWLMGEIHSLLAEYYLNSRNLVESKDHAHRALEEGDKNAYLLPRVTAHRVLYEIALKDNDLSTALSEYRQYAEADKARLDEVKAREFAFQLSRHELQQKNQAIELLQGQNDVLRLKQEVAAKSEQVAKKSAQNNRLLVAMLLLVLGVGAYWAYKIKRVQMMFRKQAQVDSLTGIFNRGHFRAQAETQLARCAAVEREAALVLLDLDNFKRINDRHGHATGDWVLRQVAAACHASCREGDLFGRLGGEEFAILSCGGDLHTAERIAQKCREYLAAIDASAIDGGIPAITASFGCASTKLCGHSFEQLFMHADRAMYRAKAEGRDRICMHEENRPVPLRLHVPA</sequence>
<dbReference type="NCBIfam" id="TIGR00254">
    <property type="entry name" value="GGDEF"/>
    <property type="match status" value="1"/>
</dbReference>
<dbReference type="SMART" id="SM00267">
    <property type="entry name" value="GGDEF"/>
    <property type="match status" value="1"/>
</dbReference>
<evidence type="ECO:0000256" key="2">
    <source>
        <dbReference type="ARBA" id="ARBA00034247"/>
    </source>
</evidence>
<accession>A0ABU1VRE8</accession>
<gene>
    <name evidence="6" type="ORF">J2X04_002450</name>
</gene>
<feature type="signal peptide" evidence="4">
    <location>
        <begin position="1"/>
        <end position="25"/>
    </location>
</feature>
<dbReference type="Gene3D" id="3.30.70.270">
    <property type="match status" value="1"/>
</dbReference>
<keyword evidence="3" id="KW-0812">Transmembrane</keyword>
<dbReference type="EC" id="2.7.7.65" evidence="1"/>
<dbReference type="InterPro" id="IPR043128">
    <property type="entry name" value="Rev_trsase/Diguanyl_cyclase"/>
</dbReference>
<reference evidence="6 7" key="1">
    <citation type="submission" date="2023-07" db="EMBL/GenBank/DDBJ databases">
        <title>Sorghum-associated microbial communities from plants grown in Nebraska, USA.</title>
        <authorList>
            <person name="Schachtman D."/>
        </authorList>
    </citation>
    <scope>NUCLEOTIDE SEQUENCE [LARGE SCALE GENOMIC DNA]</scope>
    <source>
        <strain evidence="6 7">BE187</strain>
    </source>
</reference>